<protein>
    <submittedName>
        <fullName evidence="2">Uncharacterized protein</fullName>
    </submittedName>
</protein>
<dbReference type="Proteomes" id="UP000198790">
    <property type="component" value="Unassembled WGS sequence"/>
</dbReference>
<sequence length="42" mass="4697">MPPKSDELDGGIFYLTAESDEGDAKDTKQSLDYYSKSKPQIQ</sequence>
<proteinExistence type="predicted"/>
<accession>A0A1I1A481</accession>
<organism evidence="2 3">
    <name type="scientific">Algoriphagus aquimarinus</name>
    <dbReference type="NCBI Taxonomy" id="237018"/>
    <lineage>
        <taxon>Bacteria</taxon>
        <taxon>Pseudomonadati</taxon>
        <taxon>Bacteroidota</taxon>
        <taxon>Cytophagia</taxon>
        <taxon>Cytophagales</taxon>
        <taxon>Cyclobacteriaceae</taxon>
        <taxon>Algoriphagus</taxon>
    </lineage>
</organism>
<reference evidence="2 3" key="1">
    <citation type="submission" date="2016-10" db="EMBL/GenBank/DDBJ databases">
        <authorList>
            <person name="de Groot N.N."/>
        </authorList>
    </citation>
    <scope>NUCLEOTIDE SEQUENCE [LARGE SCALE GENOMIC DNA]</scope>
    <source>
        <strain evidence="2 3">DSM 23399</strain>
    </source>
</reference>
<gene>
    <name evidence="2" type="ORF">SAMN04489723_107173</name>
</gene>
<dbReference type="EMBL" id="FOKK01000007">
    <property type="protein sequence ID" value="SFB32834.1"/>
    <property type="molecule type" value="Genomic_DNA"/>
</dbReference>
<evidence type="ECO:0000256" key="1">
    <source>
        <dbReference type="SAM" id="MobiDB-lite"/>
    </source>
</evidence>
<evidence type="ECO:0000313" key="2">
    <source>
        <dbReference type="EMBL" id="SFB32834.1"/>
    </source>
</evidence>
<keyword evidence="3" id="KW-1185">Reference proteome</keyword>
<dbReference type="RefSeq" id="WP_262481217.1">
    <property type="nucleotide sequence ID" value="NZ_FOKK01000007.1"/>
</dbReference>
<feature type="region of interest" description="Disordered" evidence="1">
    <location>
        <begin position="1"/>
        <end position="42"/>
    </location>
</feature>
<name>A0A1I1A481_9BACT</name>
<evidence type="ECO:0000313" key="3">
    <source>
        <dbReference type="Proteomes" id="UP000198790"/>
    </source>
</evidence>
<dbReference type="AlphaFoldDB" id="A0A1I1A481"/>